<keyword evidence="10" id="KW-1185">Reference proteome</keyword>
<dbReference type="PROSITE" id="PS51257">
    <property type="entry name" value="PROKAR_LIPOPROTEIN"/>
    <property type="match status" value="1"/>
</dbReference>
<dbReference type="PANTHER" id="PTHR33751">
    <property type="entry name" value="CBB3-TYPE CYTOCHROME C OXIDASE SUBUNIT FIXP"/>
    <property type="match status" value="1"/>
</dbReference>
<reference evidence="9 10" key="1">
    <citation type="submission" date="2018-04" db="EMBL/GenBank/DDBJ databases">
        <title>Genomic Encyclopedia of Type Strains, Phase IV (KMG-IV): sequencing the most valuable type-strain genomes for metagenomic binning, comparative biology and taxonomic classification.</title>
        <authorList>
            <person name="Goeker M."/>
        </authorList>
    </citation>
    <scope>NUCLEOTIDE SEQUENCE [LARGE SCALE GENOMIC DNA]</scope>
    <source>
        <strain evidence="9 10">DSM 104150</strain>
    </source>
</reference>
<comment type="PTM">
    <text evidence="4">Binds 2 heme c groups covalently per subunit.</text>
</comment>
<sequence>MKAALRLLAAVVLTAACAPARAELDTMAQRMRACETCHGDRGRATPDGYFPRIAGKPAGYLYAQLLHFRSGRRQHAQMAYLLDRQTPAYLMRMATYFATLDLPYPAPPVPQASPAVLARGAALVRDGDPGRRLPACTDCHGAALTGLQPAVPGLLGLPQDYLAAQLGAWRSGTRKAREPDCMATIARQLDAGDIEAISAWLAAQPLPRDAHAPAGEVHGTLHCGSLEPTR</sequence>
<dbReference type="GO" id="GO:0009055">
    <property type="term" value="F:electron transfer activity"/>
    <property type="evidence" value="ECO:0007669"/>
    <property type="project" value="InterPro"/>
</dbReference>
<accession>A0A318EF16</accession>
<feature type="binding site" description="covalent" evidence="4">
    <location>
        <position position="139"/>
    </location>
    <ligand>
        <name>heme c</name>
        <dbReference type="ChEBI" id="CHEBI:61717"/>
        <label>2</label>
    </ligand>
</feature>
<evidence type="ECO:0000313" key="9">
    <source>
        <dbReference type="EMBL" id="PXV66609.1"/>
    </source>
</evidence>
<protein>
    <submittedName>
        <fullName evidence="9">Cytochrome c553</fullName>
    </submittedName>
</protein>
<feature type="binding site" description="axial binding residue" evidence="5">
    <location>
        <position position="182"/>
    </location>
    <ligand>
        <name>heme c</name>
        <dbReference type="ChEBI" id="CHEBI:61717"/>
        <label>2</label>
    </ligand>
    <ligandPart>
        <name>Fe</name>
        <dbReference type="ChEBI" id="CHEBI:18248"/>
    </ligandPart>
</feature>
<evidence type="ECO:0000256" key="7">
    <source>
        <dbReference type="SAM" id="SignalP"/>
    </source>
</evidence>
<dbReference type="Proteomes" id="UP000248330">
    <property type="component" value="Unassembled WGS sequence"/>
</dbReference>
<name>A0A318EF16_9GAMM</name>
<dbReference type="InterPro" id="IPR024167">
    <property type="entry name" value="Cytochrome_c4-like"/>
</dbReference>
<feature type="binding site" description="covalent" evidence="4">
    <location>
        <position position="34"/>
    </location>
    <ligand>
        <name>heme c</name>
        <dbReference type="ChEBI" id="CHEBI:61717"/>
        <label>1</label>
    </ligand>
</feature>
<feature type="domain" description="Cytochrome c" evidence="8">
    <location>
        <begin position="115"/>
        <end position="205"/>
    </location>
</feature>
<keyword evidence="7" id="KW-0732">Signal</keyword>
<evidence type="ECO:0000256" key="6">
    <source>
        <dbReference type="SAM" id="MobiDB-lite"/>
    </source>
</evidence>
<evidence type="ECO:0000256" key="2">
    <source>
        <dbReference type="ARBA" id="ARBA00022723"/>
    </source>
</evidence>
<dbReference type="PANTHER" id="PTHR33751:SF11">
    <property type="entry name" value="BLL4483 PROTEIN"/>
    <property type="match status" value="1"/>
</dbReference>
<comment type="caution">
    <text evidence="9">The sequence shown here is derived from an EMBL/GenBank/DDBJ whole genome shotgun (WGS) entry which is preliminary data.</text>
</comment>
<dbReference type="InterPro" id="IPR036909">
    <property type="entry name" value="Cyt_c-like_dom_sf"/>
</dbReference>
<feature type="binding site" description="axial binding residue" evidence="5">
    <location>
        <position position="140"/>
    </location>
    <ligand>
        <name>heme c</name>
        <dbReference type="ChEBI" id="CHEBI:61717"/>
        <label>2</label>
    </ligand>
    <ligandPart>
        <name>Fe</name>
        <dbReference type="ChEBI" id="CHEBI:18248"/>
    </ligandPart>
</feature>
<gene>
    <name evidence="9" type="ORF">C8D93_107174</name>
</gene>
<dbReference type="GO" id="GO:0020037">
    <property type="term" value="F:heme binding"/>
    <property type="evidence" value="ECO:0007669"/>
    <property type="project" value="InterPro"/>
</dbReference>
<feature type="region of interest" description="Disordered" evidence="6">
    <location>
        <begin position="211"/>
        <end position="230"/>
    </location>
</feature>
<evidence type="ECO:0000313" key="10">
    <source>
        <dbReference type="Proteomes" id="UP000248330"/>
    </source>
</evidence>
<dbReference type="PIRSF" id="PIRSF000005">
    <property type="entry name" value="Cytochrome_c4"/>
    <property type="match status" value="1"/>
</dbReference>
<dbReference type="SUPFAM" id="SSF46626">
    <property type="entry name" value="Cytochrome c"/>
    <property type="match status" value="2"/>
</dbReference>
<dbReference type="InterPro" id="IPR050597">
    <property type="entry name" value="Cytochrome_c_Oxidase_Subunit"/>
</dbReference>
<dbReference type="EMBL" id="QICN01000007">
    <property type="protein sequence ID" value="PXV66609.1"/>
    <property type="molecule type" value="Genomic_DNA"/>
</dbReference>
<dbReference type="GO" id="GO:0042597">
    <property type="term" value="C:periplasmic space"/>
    <property type="evidence" value="ECO:0007669"/>
    <property type="project" value="InterPro"/>
</dbReference>
<feature type="signal peptide" evidence="7">
    <location>
        <begin position="1"/>
        <end position="22"/>
    </location>
</feature>
<dbReference type="RefSeq" id="WP_110265728.1">
    <property type="nucleotide sequence ID" value="NZ_CAKZQT010000033.1"/>
</dbReference>
<feature type="binding site" description="covalent" evidence="4">
    <location>
        <position position="136"/>
    </location>
    <ligand>
        <name>heme c</name>
        <dbReference type="ChEBI" id="CHEBI:61717"/>
        <label>2</label>
    </ligand>
</feature>
<proteinExistence type="predicted"/>
<feature type="chain" id="PRO_5016308064" evidence="7">
    <location>
        <begin position="23"/>
        <end position="230"/>
    </location>
</feature>
<feature type="binding site" description="axial binding residue" evidence="5">
    <location>
        <position position="78"/>
    </location>
    <ligand>
        <name>heme c</name>
        <dbReference type="ChEBI" id="CHEBI:61717"/>
        <label>1</label>
    </ligand>
    <ligandPart>
        <name>Fe</name>
        <dbReference type="ChEBI" id="CHEBI:18248"/>
    </ligandPart>
</feature>
<dbReference type="AlphaFoldDB" id="A0A318EF16"/>
<evidence type="ECO:0000256" key="3">
    <source>
        <dbReference type="ARBA" id="ARBA00023004"/>
    </source>
</evidence>
<evidence type="ECO:0000256" key="4">
    <source>
        <dbReference type="PIRSR" id="PIRSR000005-1"/>
    </source>
</evidence>
<dbReference type="OrthoDB" id="9773456at2"/>
<keyword evidence="2 5" id="KW-0479">Metal-binding</keyword>
<organism evidence="9 10">
    <name type="scientific">Sinimarinibacterium flocculans</name>
    <dbReference type="NCBI Taxonomy" id="985250"/>
    <lineage>
        <taxon>Bacteria</taxon>
        <taxon>Pseudomonadati</taxon>
        <taxon>Pseudomonadota</taxon>
        <taxon>Gammaproteobacteria</taxon>
        <taxon>Nevskiales</taxon>
        <taxon>Nevskiaceae</taxon>
        <taxon>Sinimarinibacterium</taxon>
    </lineage>
</organism>
<evidence type="ECO:0000256" key="5">
    <source>
        <dbReference type="PIRSR" id="PIRSR000005-2"/>
    </source>
</evidence>
<dbReference type="Gene3D" id="1.10.760.10">
    <property type="entry name" value="Cytochrome c-like domain"/>
    <property type="match status" value="2"/>
</dbReference>
<feature type="binding site" description="covalent" evidence="4">
    <location>
        <position position="37"/>
    </location>
    <ligand>
        <name>heme c</name>
        <dbReference type="ChEBI" id="CHEBI:61717"/>
        <label>1</label>
    </ligand>
</feature>
<feature type="binding site" description="axial binding residue" evidence="5">
    <location>
        <position position="38"/>
    </location>
    <ligand>
        <name>heme c</name>
        <dbReference type="ChEBI" id="CHEBI:61717"/>
        <label>1</label>
    </ligand>
    <ligandPart>
        <name>Fe</name>
        <dbReference type="ChEBI" id="CHEBI:18248"/>
    </ligandPart>
</feature>
<dbReference type="GO" id="GO:0005506">
    <property type="term" value="F:iron ion binding"/>
    <property type="evidence" value="ECO:0007669"/>
    <property type="project" value="InterPro"/>
</dbReference>
<evidence type="ECO:0000259" key="8">
    <source>
        <dbReference type="PROSITE" id="PS51007"/>
    </source>
</evidence>
<evidence type="ECO:0000256" key="1">
    <source>
        <dbReference type="ARBA" id="ARBA00022617"/>
    </source>
</evidence>
<dbReference type="InterPro" id="IPR009056">
    <property type="entry name" value="Cyt_c-like_dom"/>
</dbReference>
<keyword evidence="3 5" id="KW-0408">Iron</keyword>
<keyword evidence="1 4" id="KW-0349">Heme</keyword>
<dbReference type="PROSITE" id="PS51007">
    <property type="entry name" value="CYTC"/>
    <property type="match status" value="1"/>
</dbReference>